<dbReference type="RefSeq" id="WP_332866282.1">
    <property type="nucleotide sequence ID" value="NZ_JBAFSM010000035.1"/>
</dbReference>
<dbReference type="EMBL" id="JBAFSM010000035">
    <property type="protein sequence ID" value="MEG3438800.1"/>
    <property type="molecule type" value="Genomic_DNA"/>
</dbReference>
<proteinExistence type="predicted"/>
<reference evidence="1 2" key="1">
    <citation type="submission" date="2024-01" db="EMBL/GenBank/DDBJ databases">
        <title>Genomic insights into the taxonomy and metabolism of the cyanobacterium Pannus brasiliensis CCIBt3594.</title>
        <authorList>
            <person name="Machado M."/>
            <person name="Botero N.B."/>
            <person name="Andreote A.P.D."/>
            <person name="Feitosa A.M.T."/>
            <person name="Popin R."/>
            <person name="Sivonen K."/>
            <person name="Fiore M.F."/>
        </authorList>
    </citation>
    <scope>NUCLEOTIDE SEQUENCE [LARGE SCALE GENOMIC DNA]</scope>
    <source>
        <strain evidence="1 2">CCIBt3594</strain>
    </source>
</reference>
<dbReference type="Proteomes" id="UP001328733">
    <property type="component" value="Unassembled WGS sequence"/>
</dbReference>
<keyword evidence="2" id="KW-1185">Reference proteome</keyword>
<evidence type="ECO:0000313" key="1">
    <source>
        <dbReference type="EMBL" id="MEG3438800.1"/>
    </source>
</evidence>
<comment type="caution">
    <text evidence="1">The sequence shown here is derived from an EMBL/GenBank/DDBJ whole genome shotgun (WGS) entry which is preliminary data.</text>
</comment>
<dbReference type="AlphaFoldDB" id="A0AAW9QPI2"/>
<name>A0AAW9QPI2_9CHRO</name>
<protein>
    <submittedName>
        <fullName evidence="1">Uncharacterized protein</fullName>
    </submittedName>
</protein>
<evidence type="ECO:0000313" key="2">
    <source>
        <dbReference type="Proteomes" id="UP001328733"/>
    </source>
</evidence>
<accession>A0AAW9QPI2</accession>
<organism evidence="1 2">
    <name type="scientific">Pannus brasiliensis CCIBt3594</name>
    <dbReference type="NCBI Taxonomy" id="1427578"/>
    <lineage>
        <taxon>Bacteria</taxon>
        <taxon>Bacillati</taxon>
        <taxon>Cyanobacteriota</taxon>
        <taxon>Cyanophyceae</taxon>
        <taxon>Oscillatoriophycideae</taxon>
        <taxon>Chroococcales</taxon>
        <taxon>Microcystaceae</taxon>
        <taxon>Pannus</taxon>
    </lineage>
</organism>
<gene>
    <name evidence="1" type="ORF">V0288_16860</name>
</gene>
<sequence length="65" mass="6952">MTIQHLQTGIIIATVLVWGRLAIGTIEHLISSRSPGTTPTILVEADNPDGCRNGLDRATRASVSR</sequence>